<reference evidence="1 2" key="1">
    <citation type="journal article" date="2013" name="Arch. Virol.">
        <title>Comparative analysis of the genomes of Clostera anastomosis (L.) granulovirus and Clostera anachoreta granulovirus.</title>
        <authorList>
            <person name="Liang Z."/>
            <person name="Zhang X."/>
            <person name="Yin X."/>
            <person name="Song X."/>
            <person name="Shao X."/>
            <person name="Wang L."/>
        </authorList>
    </citation>
    <scope>NUCLEOTIDE SEQUENCE [LARGE SCALE GENOMIC DNA]</scope>
    <source>
        <strain evidence="1">CaLGV-Henan</strain>
    </source>
</reference>
<gene>
    <name evidence="1" type="ORF">CalGV063</name>
</gene>
<dbReference type="KEGG" id="vg:17428764"/>
<accession>U5KB51</accession>
<keyword evidence="2" id="KW-1185">Reference proteome</keyword>
<organism evidence="1 2">
    <name type="scientific">Clostera anastomosis granulovirus A</name>
    <dbReference type="NCBI Taxonomy" id="1986289"/>
    <lineage>
        <taxon>Viruses</taxon>
        <taxon>Viruses incertae sedis</taxon>
        <taxon>Naldaviricetes</taxon>
        <taxon>Lefavirales</taxon>
        <taxon>Baculoviridae</taxon>
        <taxon>Betabaculovirus</taxon>
        <taxon>Betabaculovirus clanastomosis</taxon>
    </lineage>
</organism>
<name>U5KB51_9BBAC</name>
<dbReference type="EMBL" id="KC179784">
    <property type="protein sequence ID" value="AGQ20321.1"/>
    <property type="molecule type" value="Genomic_DNA"/>
</dbReference>
<sequence>MVQNYAMYTSDALKKVWYGVRYKEDRFWAFMKPDGTWRHSDSQFSKNKTFDTFEDFERCVRWCGAQDIHVKMLIDGSREWVIDVDHNENDPRRIALKNMIAHATLGAFFGDNCTRVMYSGNRGLHIWLNDEQFDLKADKSIRTYYYDNILQPPTKIVKLFVQPGSLNDCFLKAFTNTWIRREIASLYPNINLDNTSVLIKEFFPYVDKQVFVSTKQIRAPYSFNTKGKAFSTDHELLFE</sequence>
<dbReference type="Gene3D" id="3.90.920.10">
    <property type="entry name" value="DNA primase, PRIM domain"/>
    <property type="match status" value="1"/>
</dbReference>
<dbReference type="RefSeq" id="YP_008720010.1">
    <property type="nucleotide sequence ID" value="NC_022646.1"/>
</dbReference>
<evidence type="ECO:0000313" key="2">
    <source>
        <dbReference type="Proteomes" id="UP000204024"/>
    </source>
</evidence>
<dbReference type="PIRSF" id="PIRSF016433">
    <property type="entry name" value="Viral_DNA_prim"/>
    <property type="match status" value="1"/>
</dbReference>
<dbReference type="InterPro" id="IPR016658">
    <property type="entry name" value="DNA_primase_LEF1"/>
</dbReference>
<dbReference type="Proteomes" id="UP000204024">
    <property type="component" value="Segment"/>
</dbReference>
<dbReference type="SUPFAM" id="SSF56747">
    <property type="entry name" value="Prim-pol domain"/>
    <property type="match status" value="1"/>
</dbReference>
<dbReference type="GeneID" id="17428764"/>
<protein>
    <submittedName>
        <fullName evidence="1">Lef-1</fullName>
    </submittedName>
</protein>
<dbReference type="OrthoDB" id="18354at10239"/>
<evidence type="ECO:0000313" key="1">
    <source>
        <dbReference type="EMBL" id="AGQ20321.1"/>
    </source>
</evidence>
<proteinExistence type="predicted"/>